<gene>
    <name evidence="13" type="primary">AUGUSTUS-3.0.2_00531</name>
    <name evidence="13" type="ORF">TcasGA2_TC000531</name>
</gene>
<dbReference type="Pfam" id="PF06602">
    <property type="entry name" value="Myotub-related"/>
    <property type="match status" value="1"/>
</dbReference>
<dbReference type="AlphaFoldDB" id="D6W9S3"/>
<dbReference type="GO" id="GO:0052629">
    <property type="term" value="F:phosphatidylinositol-3,5-bisphosphate 3-phosphatase activity"/>
    <property type="evidence" value="ECO:0000318"/>
    <property type="project" value="GO_Central"/>
</dbReference>
<dbReference type="InterPro" id="IPR010569">
    <property type="entry name" value="Myotubularin-like_Pase_dom"/>
</dbReference>
<protein>
    <recommendedName>
        <fullName evidence="4">phosphatidylinositol-3,5-bisphosphate 3-phosphatase</fullName>
        <ecNumber evidence="4">3.1.3.95</ecNumber>
    </recommendedName>
</protein>
<dbReference type="Pfam" id="PF02893">
    <property type="entry name" value="GRAM"/>
    <property type="match status" value="1"/>
</dbReference>
<feature type="binding site" evidence="10">
    <location>
        <begin position="428"/>
        <end position="434"/>
    </location>
    <ligand>
        <name>substrate</name>
    </ligand>
</feature>
<keyword evidence="8" id="KW-0472">Membrane</keyword>
<dbReference type="Proteomes" id="UP000007266">
    <property type="component" value="Linkage group 2"/>
</dbReference>
<dbReference type="FunFam" id="2.30.29.30:FF:000038">
    <property type="entry name" value="Myotubularin 1, isoform CRA_a"/>
    <property type="match status" value="1"/>
</dbReference>
<dbReference type="GO" id="GO:0012505">
    <property type="term" value="C:endomembrane system"/>
    <property type="evidence" value="ECO:0007669"/>
    <property type="project" value="UniProtKB-SubCell"/>
</dbReference>
<evidence type="ECO:0000256" key="9">
    <source>
        <dbReference type="PIRSR" id="PIRSR630564-1"/>
    </source>
</evidence>
<evidence type="ECO:0000256" key="6">
    <source>
        <dbReference type="ARBA" id="ARBA00022801"/>
    </source>
</evidence>
<dbReference type="GO" id="GO:0005737">
    <property type="term" value="C:cytoplasm"/>
    <property type="evidence" value="ECO:0000318"/>
    <property type="project" value="GO_Central"/>
</dbReference>
<evidence type="ECO:0000256" key="3">
    <source>
        <dbReference type="ARBA" id="ARBA00007471"/>
    </source>
</evidence>
<dbReference type="eggNOG" id="KOG4471">
    <property type="taxonomic scope" value="Eukaryota"/>
</dbReference>
<evidence type="ECO:0000256" key="10">
    <source>
        <dbReference type="PIRSR" id="PIRSR630564-2"/>
    </source>
</evidence>
<dbReference type="KEGG" id="tca:663698"/>
<dbReference type="PANTHER" id="PTHR10807">
    <property type="entry name" value="MYOTUBULARIN-RELATED"/>
    <property type="match status" value="1"/>
</dbReference>
<name>D6W9S3_TRICA</name>
<dbReference type="SUPFAM" id="SSF50729">
    <property type="entry name" value="PH domain-like"/>
    <property type="match status" value="1"/>
</dbReference>
<dbReference type="SUPFAM" id="SSF52799">
    <property type="entry name" value="(Phosphotyrosine protein) phosphatases II"/>
    <property type="match status" value="1"/>
</dbReference>
<feature type="binding site" evidence="10">
    <location>
        <begin position="341"/>
        <end position="344"/>
    </location>
    <ligand>
        <name>substrate</name>
    </ligand>
</feature>
<dbReference type="SMART" id="SM00404">
    <property type="entry name" value="PTPc_motif"/>
    <property type="match status" value="1"/>
</dbReference>
<feature type="domain" description="Myotubularin phosphatase" evidence="12">
    <location>
        <begin position="216"/>
        <end position="593"/>
    </location>
</feature>
<dbReference type="Gene3D" id="2.30.29.30">
    <property type="entry name" value="Pleckstrin-homology domain (PH domain)/Phosphotyrosine-binding domain (PTB)"/>
    <property type="match status" value="1"/>
</dbReference>
<dbReference type="HOGENOM" id="CLU_001839_4_1_1"/>
<reference evidence="13 14" key="2">
    <citation type="journal article" date="2010" name="Nucleic Acids Res.">
        <title>BeetleBase in 2010: revisions to provide comprehensive genomic information for Tribolium castaneum.</title>
        <authorList>
            <person name="Kim H.S."/>
            <person name="Murphy T."/>
            <person name="Xia J."/>
            <person name="Caragea D."/>
            <person name="Park Y."/>
            <person name="Beeman R.W."/>
            <person name="Lorenzen M.D."/>
            <person name="Butcher S."/>
            <person name="Manak J.R."/>
            <person name="Brown S.J."/>
        </authorList>
    </citation>
    <scope>GENOME REANNOTATION</scope>
    <source>
        <strain evidence="13 14">Georgia GA2</strain>
    </source>
</reference>
<feature type="compositionally biased region" description="Low complexity" evidence="11">
    <location>
        <begin position="47"/>
        <end position="60"/>
    </location>
</feature>
<dbReference type="CDD" id="cd14535">
    <property type="entry name" value="PTP-MTM1-like"/>
    <property type="match status" value="1"/>
</dbReference>
<dbReference type="InterPro" id="IPR030564">
    <property type="entry name" value="Myotubularin"/>
</dbReference>
<feature type="active site" description="Phosphocysteine intermediate" evidence="9">
    <location>
        <position position="428"/>
    </location>
</feature>
<evidence type="ECO:0000259" key="12">
    <source>
        <dbReference type="PROSITE" id="PS51339"/>
    </source>
</evidence>
<feature type="compositionally biased region" description="Polar residues" evidence="11">
    <location>
        <begin position="37"/>
        <end position="46"/>
    </location>
</feature>
<keyword evidence="14" id="KW-1185">Reference proteome</keyword>
<dbReference type="OMA" id="VPLCTIN"/>
<dbReference type="STRING" id="7070.D6W9S3"/>
<sequence length="643" mass="74346">MIKRGSVELLDMDSNSYGKNLTLDTFRSDSKSNLINSKQETTSWGKTSPSKSYCSSSSTSTENVVSTLERKKATSFESNVPNRPDDPPLLQGEKVTGQARDVTYLCPYYGPARGVLTVTNYRLYFRSADKDTPNIIDVPLGVVSRIEKVGGASSRGENAYGIEVFCKDMRNLRFAHKQENHSRRDVFEKLQQFAFPLSHKIKLFAFEYSETFPENGWAIYEPIAELKRMGVNNDMWKISRINEQYDICDSYPAVWAIPAQATEEDIKSVASYRSRARIPVLSWIHPESQATITRCSQPLVGVSGKRCREDERYIQLIMDANAQSHKMFIMDARPSANAIANKAKGGGYESEDAYQNAELVFLDIHNIHVMRESLRKLKELCYPNIEETKWLSGVESTYWLKHIKCILAGAVRIVDKVENHKTSVLVHCSDGWDRTAQLTALPMLMLDPYYRTIKGFEVLIEKEWLSFGHKFQQRIGHGDDHHSDADRSPVFLQFIDCVWQITQQFPNAFEFNDYFLITILDHLYSCRFGTFLCNSERERVQEKLKEQTVSLWSYTNSHLDLYKNPLYWANNNQQRVLIPIASIRHIKLWKAYYCRWNPSMRTQDPVYQRIRELLILKEQLENTVEQCRREQQSRMARSNVTPA</sequence>
<dbReference type="InterPro" id="IPR011993">
    <property type="entry name" value="PH-like_dom_sf"/>
</dbReference>
<dbReference type="EC" id="3.1.3.95" evidence="4"/>
<evidence type="ECO:0000256" key="1">
    <source>
        <dbReference type="ARBA" id="ARBA00004184"/>
    </source>
</evidence>
<feature type="region of interest" description="Disordered" evidence="11">
    <location>
        <begin position="37"/>
        <end position="60"/>
    </location>
</feature>
<dbReference type="OrthoDB" id="271628at2759"/>
<dbReference type="GO" id="GO:0004438">
    <property type="term" value="F:phosphatidylinositol-3-phosphate phosphatase activity"/>
    <property type="evidence" value="ECO:0000318"/>
    <property type="project" value="GO_Central"/>
</dbReference>
<keyword evidence="5" id="KW-0963">Cytoplasm</keyword>
<dbReference type="InterPro" id="IPR016130">
    <property type="entry name" value="Tyr_Pase_AS"/>
</dbReference>
<dbReference type="SMART" id="SM00568">
    <property type="entry name" value="GRAM"/>
    <property type="match status" value="1"/>
</dbReference>
<accession>D6W9S3</accession>
<comment type="subcellular location">
    <subcellularLocation>
        <location evidence="2">Cytoplasm</location>
    </subcellularLocation>
    <subcellularLocation>
        <location evidence="1">Endomembrane system</location>
        <topology evidence="1">Peripheral membrane protein</topology>
    </subcellularLocation>
</comment>
<dbReference type="PROSITE" id="PS51339">
    <property type="entry name" value="PPASE_MYOTUBULARIN"/>
    <property type="match status" value="1"/>
</dbReference>
<evidence type="ECO:0000256" key="11">
    <source>
        <dbReference type="SAM" id="MobiDB-lite"/>
    </source>
</evidence>
<evidence type="ECO:0000256" key="5">
    <source>
        <dbReference type="ARBA" id="ARBA00022490"/>
    </source>
</evidence>
<dbReference type="InterPro" id="IPR004182">
    <property type="entry name" value="GRAM"/>
</dbReference>
<dbReference type="EMBL" id="KQ971312">
    <property type="protein sequence ID" value="EEZ98113.2"/>
    <property type="molecule type" value="Genomic_DNA"/>
</dbReference>
<comment type="similarity">
    <text evidence="3">Belongs to the protein-tyrosine phosphatase family. Non-receptor class myotubularin subfamily.</text>
</comment>
<dbReference type="InterPro" id="IPR003595">
    <property type="entry name" value="Tyr_Pase_cat"/>
</dbReference>
<feature type="binding site" evidence="10">
    <location>
        <begin position="366"/>
        <end position="367"/>
    </location>
    <ligand>
        <name>substrate</name>
    </ligand>
</feature>
<evidence type="ECO:0000256" key="7">
    <source>
        <dbReference type="ARBA" id="ARBA00023098"/>
    </source>
</evidence>
<organism evidence="13 14">
    <name type="scientific">Tribolium castaneum</name>
    <name type="common">Red flour beetle</name>
    <dbReference type="NCBI Taxonomy" id="7070"/>
    <lineage>
        <taxon>Eukaryota</taxon>
        <taxon>Metazoa</taxon>
        <taxon>Ecdysozoa</taxon>
        <taxon>Arthropoda</taxon>
        <taxon>Hexapoda</taxon>
        <taxon>Insecta</taxon>
        <taxon>Pterygota</taxon>
        <taxon>Neoptera</taxon>
        <taxon>Endopterygota</taxon>
        <taxon>Coleoptera</taxon>
        <taxon>Polyphaga</taxon>
        <taxon>Cucujiformia</taxon>
        <taxon>Tenebrionidae</taxon>
        <taxon>Tenebrionidae incertae sedis</taxon>
        <taxon>Tribolium</taxon>
    </lineage>
</organism>
<evidence type="ECO:0000256" key="2">
    <source>
        <dbReference type="ARBA" id="ARBA00004496"/>
    </source>
</evidence>
<keyword evidence="6" id="KW-0378">Hydrolase</keyword>
<feature type="region of interest" description="Disordered" evidence="11">
    <location>
        <begin position="72"/>
        <end position="92"/>
    </location>
</feature>
<dbReference type="PANTHER" id="PTHR10807:SF128">
    <property type="entry name" value="PHOSPHATIDYLINOSITOL-3,5-BISPHOSPHATE 3-PHOSPHATASE"/>
    <property type="match status" value="1"/>
</dbReference>
<evidence type="ECO:0000313" key="13">
    <source>
        <dbReference type="EMBL" id="EEZ98113.2"/>
    </source>
</evidence>
<evidence type="ECO:0000256" key="4">
    <source>
        <dbReference type="ARBA" id="ARBA00012903"/>
    </source>
</evidence>
<dbReference type="GO" id="GO:0016020">
    <property type="term" value="C:membrane"/>
    <property type="evidence" value="ECO:0000318"/>
    <property type="project" value="GO_Central"/>
</dbReference>
<keyword evidence="7" id="KW-0443">Lipid metabolism</keyword>
<dbReference type="GO" id="GO:0046856">
    <property type="term" value="P:phosphatidylinositol dephosphorylation"/>
    <property type="evidence" value="ECO:0000318"/>
    <property type="project" value="GO_Central"/>
</dbReference>
<dbReference type="InterPro" id="IPR029021">
    <property type="entry name" value="Prot-tyrosine_phosphatase-like"/>
</dbReference>
<reference evidence="13 14" key="1">
    <citation type="journal article" date="2008" name="Nature">
        <title>The genome of the model beetle and pest Tribolium castaneum.</title>
        <authorList>
            <consortium name="Tribolium Genome Sequencing Consortium"/>
            <person name="Richards S."/>
            <person name="Gibbs R.A."/>
            <person name="Weinstock G.M."/>
            <person name="Brown S.J."/>
            <person name="Denell R."/>
            <person name="Beeman R.W."/>
            <person name="Gibbs R."/>
            <person name="Beeman R.W."/>
            <person name="Brown S.J."/>
            <person name="Bucher G."/>
            <person name="Friedrich M."/>
            <person name="Grimmelikhuijzen C.J."/>
            <person name="Klingler M."/>
            <person name="Lorenzen M."/>
            <person name="Richards S."/>
            <person name="Roth S."/>
            <person name="Schroder R."/>
            <person name="Tautz D."/>
            <person name="Zdobnov E.M."/>
            <person name="Muzny D."/>
            <person name="Gibbs R.A."/>
            <person name="Weinstock G.M."/>
            <person name="Attaway T."/>
            <person name="Bell S."/>
            <person name="Buhay C.J."/>
            <person name="Chandrabose M.N."/>
            <person name="Chavez D."/>
            <person name="Clerk-Blankenburg K.P."/>
            <person name="Cree A."/>
            <person name="Dao M."/>
            <person name="Davis C."/>
            <person name="Chacko J."/>
            <person name="Dinh H."/>
            <person name="Dugan-Rocha S."/>
            <person name="Fowler G."/>
            <person name="Garner T.T."/>
            <person name="Garnes J."/>
            <person name="Gnirke A."/>
            <person name="Hawes A."/>
            <person name="Hernandez J."/>
            <person name="Hines S."/>
            <person name="Holder M."/>
            <person name="Hume J."/>
            <person name="Jhangiani S.N."/>
            <person name="Joshi V."/>
            <person name="Khan Z.M."/>
            <person name="Jackson L."/>
            <person name="Kovar C."/>
            <person name="Kowis A."/>
            <person name="Lee S."/>
            <person name="Lewis L.R."/>
            <person name="Margolis J."/>
            <person name="Morgan M."/>
            <person name="Nazareth L.V."/>
            <person name="Nguyen N."/>
            <person name="Okwuonu G."/>
            <person name="Parker D."/>
            <person name="Richards S."/>
            <person name="Ruiz S.J."/>
            <person name="Santibanez J."/>
            <person name="Savard J."/>
            <person name="Scherer S.E."/>
            <person name="Schneider B."/>
            <person name="Sodergren E."/>
            <person name="Tautz D."/>
            <person name="Vattahil S."/>
            <person name="Villasana D."/>
            <person name="White C.S."/>
            <person name="Wright R."/>
            <person name="Park Y."/>
            <person name="Beeman R.W."/>
            <person name="Lord J."/>
            <person name="Oppert B."/>
            <person name="Lorenzen M."/>
            <person name="Brown S."/>
            <person name="Wang L."/>
            <person name="Savard J."/>
            <person name="Tautz D."/>
            <person name="Richards S."/>
            <person name="Weinstock G."/>
            <person name="Gibbs R.A."/>
            <person name="Liu Y."/>
            <person name="Worley K."/>
            <person name="Weinstock G."/>
            <person name="Elsik C.G."/>
            <person name="Reese J.T."/>
            <person name="Elhaik E."/>
            <person name="Landan G."/>
            <person name="Graur D."/>
            <person name="Arensburger P."/>
            <person name="Atkinson P."/>
            <person name="Beeman R.W."/>
            <person name="Beidler J."/>
            <person name="Brown S.J."/>
            <person name="Demuth J.P."/>
            <person name="Drury D.W."/>
            <person name="Du Y.Z."/>
            <person name="Fujiwara H."/>
            <person name="Lorenzen M."/>
            <person name="Maselli V."/>
            <person name="Osanai M."/>
            <person name="Park Y."/>
            <person name="Robertson H.M."/>
            <person name="Tu Z."/>
            <person name="Wang J.J."/>
            <person name="Wang S."/>
            <person name="Richards S."/>
            <person name="Song H."/>
            <person name="Zhang L."/>
            <person name="Sodergren E."/>
            <person name="Werner D."/>
            <person name="Stanke M."/>
            <person name="Morgenstern B."/>
            <person name="Solovyev V."/>
            <person name="Kosarev P."/>
            <person name="Brown G."/>
            <person name="Chen H.C."/>
            <person name="Ermolaeva O."/>
            <person name="Hlavina W."/>
            <person name="Kapustin Y."/>
            <person name="Kiryutin B."/>
            <person name="Kitts P."/>
            <person name="Maglott D."/>
            <person name="Pruitt K."/>
            <person name="Sapojnikov V."/>
            <person name="Souvorov A."/>
            <person name="Mackey A.J."/>
            <person name="Waterhouse R.M."/>
            <person name="Wyder S."/>
            <person name="Zdobnov E.M."/>
            <person name="Zdobnov E.M."/>
            <person name="Wyder S."/>
            <person name="Kriventseva E.V."/>
            <person name="Kadowaki T."/>
            <person name="Bork P."/>
            <person name="Aranda M."/>
            <person name="Bao R."/>
            <person name="Beermann A."/>
            <person name="Berns N."/>
            <person name="Bolognesi R."/>
            <person name="Bonneton F."/>
            <person name="Bopp D."/>
            <person name="Brown S.J."/>
            <person name="Bucher G."/>
            <person name="Butts T."/>
            <person name="Chaumot A."/>
            <person name="Denell R.E."/>
            <person name="Ferrier D.E."/>
            <person name="Friedrich M."/>
            <person name="Gordon C.M."/>
            <person name="Jindra M."/>
            <person name="Klingler M."/>
            <person name="Lan Q."/>
            <person name="Lattorff H.M."/>
            <person name="Laudet V."/>
            <person name="von Levetsow C."/>
            <person name="Liu Z."/>
            <person name="Lutz R."/>
            <person name="Lynch J.A."/>
            <person name="da Fonseca R.N."/>
            <person name="Posnien N."/>
            <person name="Reuter R."/>
            <person name="Roth S."/>
            <person name="Savard J."/>
            <person name="Schinko J.B."/>
            <person name="Schmitt C."/>
            <person name="Schoppmeier M."/>
            <person name="Schroder R."/>
            <person name="Shippy T.D."/>
            <person name="Simonnet F."/>
            <person name="Marques-Souza H."/>
            <person name="Tautz D."/>
            <person name="Tomoyasu Y."/>
            <person name="Trauner J."/>
            <person name="Van der Zee M."/>
            <person name="Vervoort M."/>
            <person name="Wittkopp N."/>
            <person name="Wimmer E.A."/>
            <person name="Yang X."/>
            <person name="Jones A.K."/>
            <person name="Sattelle D.B."/>
            <person name="Ebert P.R."/>
            <person name="Nelson D."/>
            <person name="Scott J.G."/>
            <person name="Beeman R.W."/>
            <person name="Muthukrishnan S."/>
            <person name="Kramer K.J."/>
            <person name="Arakane Y."/>
            <person name="Beeman R.W."/>
            <person name="Zhu Q."/>
            <person name="Hogenkamp D."/>
            <person name="Dixit R."/>
            <person name="Oppert B."/>
            <person name="Jiang H."/>
            <person name="Zou Z."/>
            <person name="Marshall J."/>
            <person name="Elpidina E."/>
            <person name="Vinokurov K."/>
            <person name="Oppert C."/>
            <person name="Zou Z."/>
            <person name="Evans J."/>
            <person name="Lu Z."/>
            <person name="Zhao P."/>
            <person name="Sumathipala N."/>
            <person name="Altincicek B."/>
            <person name="Vilcinskas A."/>
            <person name="Williams M."/>
            <person name="Hultmark D."/>
            <person name="Hetru C."/>
            <person name="Jiang H."/>
            <person name="Grimmelikhuijzen C.J."/>
            <person name="Hauser F."/>
            <person name="Cazzamali G."/>
            <person name="Williamson M."/>
            <person name="Park Y."/>
            <person name="Li B."/>
            <person name="Tanaka Y."/>
            <person name="Predel R."/>
            <person name="Neupert S."/>
            <person name="Schachtner J."/>
            <person name="Verleyen P."/>
            <person name="Raible F."/>
            <person name="Bork P."/>
            <person name="Friedrich M."/>
            <person name="Walden K.K."/>
            <person name="Robertson H.M."/>
            <person name="Angeli S."/>
            <person name="Foret S."/>
            <person name="Bucher G."/>
            <person name="Schuetz S."/>
            <person name="Maleszka R."/>
            <person name="Wimmer E.A."/>
            <person name="Beeman R.W."/>
            <person name="Lorenzen M."/>
            <person name="Tomoyasu Y."/>
            <person name="Miller S.C."/>
            <person name="Grossmann D."/>
            <person name="Bucher G."/>
        </authorList>
    </citation>
    <scope>NUCLEOTIDE SEQUENCE [LARGE SCALE GENOMIC DNA]</scope>
    <source>
        <strain evidence="13 14">Georgia GA2</strain>
    </source>
</reference>
<evidence type="ECO:0000313" key="14">
    <source>
        <dbReference type="Proteomes" id="UP000007266"/>
    </source>
</evidence>
<proteinExistence type="inferred from homology"/>
<dbReference type="PROSITE" id="PS00383">
    <property type="entry name" value="TYR_PHOSPHATASE_1"/>
    <property type="match status" value="1"/>
</dbReference>
<evidence type="ECO:0000256" key="8">
    <source>
        <dbReference type="ARBA" id="ARBA00023136"/>
    </source>
</evidence>